<dbReference type="RefSeq" id="WP_103553155.1">
    <property type="nucleotide sequence ID" value="NZ_JBHJSK010000002.1"/>
</dbReference>
<reference evidence="3 4" key="1">
    <citation type="submission" date="2017-12" db="EMBL/GenBank/DDBJ databases">
        <title>Streptomyces populusis sp. nov., a novel endophytic actinobacterium isolated from stems of Populus adenopoda Maxim.</title>
        <authorList>
            <person name="Wang Z."/>
        </authorList>
    </citation>
    <scope>NUCLEOTIDE SEQUENCE [LARGE SCALE GENOMIC DNA]</scope>
    <source>
        <strain evidence="3 4">A249</strain>
    </source>
</reference>
<keyword evidence="4" id="KW-1185">Reference proteome</keyword>
<proteinExistence type="predicted"/>
<organism evidence="3 4">
    <name type="scientific">Streptomyces populi</name>
    <dbReference type="NCBI Taxonomy" id="2058924"/>
    <lineage>
        <taxon>Bacteria</taxon>
        <taxon>Bacillati</taxon>
        <taxon>Actinomycetota</taxon>
        <taxon>Actinomycetes</taxon>
        <taxon>Kitasatosporales</taxon>
        <taxon>Streptomycetaceae</taxon>
        <taxon>Streptomyces</taxon>
    </lineage>
</organism>
<dbReference type="PROSITE" id="PS51257">
    <property type="entry name" value="PROKAR_LIPOPROTEIN"/>
    <property type="match status" value="1"/>
</dbReference>
<protein>
    <recommendedName>
        <fullName evidence="5">Lipoprotein</fullName>
    </recommendedName>
</protein>
<sequence>MFRRLVAAAVAGVLIAGLGACSGGGDGHDEGSDYSVDVGKDSGSAAGEPRPDTAATADAGVFGLRDEVRHRTARTARATRPHMTKKCTTTTRRVRHTTSTGSGTKRRSRTWYSTEHSKSCKQVRKGTETYTRVVRPEQWCVSLDDVGGDTKRDDVWYQVGETTYTAAVGTDKHARMDFTPTGSGC</sequence>
<comment type="caution">
    <text evidence="3">The sequence shown here is derived from an EMBL/GenBank/DDBJ whole genome shotgun (WGS) entry which is preliminary data.</text>
</comment>
<evidence type="ECO:0000313" key="4">
    <source>
        <dbReference type="Proteomes" id="UP000236178"/>
    </source>
</evidence>
<dbReference type="AlphaFoldDB" id="A0A2I0SG73"/>
<accession>A0A2I0SG73</accession>
<dbReference type="Proteomes" id="UP000236178">
    <property type="component" value="Unassembled WGS sequence"/>
</dbReference>
<evidence type="ECO:0000256" key="1">
    <source>
        <dbReference type="SAM" id="MobiDB-lite"/>
    </source>
</evidence>
<keyword evidence="2" id="KW-0732">Signal</keyword>
<feature type="chain" id="PRO_5038348560" description="Lipoprotein" evidence="2">
    <location>
        <begin position="23"/>
        <end position="185"/>
    </location>
</feature>
<dbReference type="OrthoDB" id="4331055at2"/>
<feature type="compositionally biased region" description="Low complexity" evidence="1">
    <location>
        <begin position="86"/>
        <end position="103"/>
    </location>
</feature>
<feature type="region of interest" description="Disordered" evidence="1">
    <location>
        <begin position="31"/>
        <end position="56"/>
    </location>
</feature>
<name>A0A2I0SG73_9ACTN</name>
<evidence type="ECO:0000256" key="2">
    <source>
        <dbReference type="SAM" id="SignalP"/>
    </source>
</evidence>
<feature type="compositionally biased region" description="Basic residues" evidence="1">
    <location>
        <begin position="72"/>
        <end position="85"/>
    </location>
</feature>
<feature type="region of interest" description="Disordered" evidence="1">
    <location>
        <begin position="72"/>
        <end position="113"/>
    </location>
</feature>
<gene>
    <name evidence="3" type="ORF">CW362_32295</name>
</gene>
<evidence type="ECO:0000313" key="3">
    <source>
        <dbReference type="EMBL" id="PKT68931.1"/>
    </source>
</evidence>
<dbReference type="EMBL" id="PJOS01000091">
    <property type="protein sequence ID" value="PKT68931.1"/>
    <property type="molecule type" value="Genomic_DNA"/>
</dbReference>
<evidence type="ECO:0008006" key="5">
    <source>
        <dbReference type="Google" id="ProtNLM"/>
    </source>
</evidence>
<feature type="signal peptide" evidence="2">
    <location>
        <begin position="1"/>
        <end position="22"/>
    </location>
</feature>